<reference evidence="2 3" key="1">
    <citation type="submission" date="2019-06" db="EMBL/GenBank/DDBJ databases">
        <title>Draft genomes of female and male turbot (Scophthalmus maximus).</title>
        <authorList>
            <person name="Xu H."/>
            <person name="Xu X.-W."/>
            <person name="Shao C."/>
            <person name="Chen S."/>
        </authorList>
    </citation>
    <scope>NUCLEOTIDE SEQUENCE [LARGE SCALE GENOMIC DNA]</scope>
    <source>
        <strain evidence="2">Ysfricsl-2016a</strain>
        <tissue evidence="2">Blood</tissue>
    </source>
</reference>
<accession>A0A6A4S8P8</accession>
<keyword evidence="1" id="KW-1133">Transmembrane helix</keyword>
<dbReference type="AlphaFoldDB" id="A0A6A4S8P8"/>
<evidence type="ECO:0000313" key="3">
    <source>
        <dbReference type="Proteomes" id="UP000438429"/>
    </source>
</evidence>
<evidence type="ECO:0000256" key="1">
    <source>
        <dbReference type="SAM" id="Phobius"/>
    </source>
</evidence>
<keyword evidence="1" id="KW-0472">Membrane</keyword>
<evidence type="ECO:0000313" key="2">
    <source>
        <dbReference type="EMBL" id="KAF0028929.1"/>
    </source>
</evidence>
<dbReference type="Proteomes" id="UP000438429">
    <property type="component" value="Unassembled WGS sequence"/>
</dbReference>
<dbReference type="EMBL" id="VEVO01000016">
    <property type="protein sequence ID" value="KAF0028929.1"/>
    <property type="molecule type" value="Genomic_DNA"/>
</dbReference>
<keyword evidence="1" id="KW-0812">Transmembrane</keyword>
<protein>
    <submittedName>
        <fullName evidence="2">Uncharacterized protein</fullName>
    </submittedName>
</protein>
<gene>
    <name evidence="2" type="ORF">F2P81_018034</name>
</gene>
<name>A0A6A4S8P8_SCOMX</name>
<organism evidence="2 3">
    <name type="scientific">Scophthalmus maximus</name>
    <name type="common">Turbot</name>
    <name type="synonym">Psetta maxima</name>
    <dbReference type="NCBI Taxonomy" id="52904"/>
    <lineage>
        <taxon>Eukaryota</taxon>
        <taxon>Metazoa</taxon>
        <taxon>Chordata</taxon>
        <taxon>Craniata</taxon>
        <taxon>Vertebrata</taxon>
        <taxon>Euteleostomi</taxon>
        <taxon>Actinopterygii</taxon>
        <taxon>Neopterygii</taxon>
        <taxon>Teleostei</taxon>
        <taxon>Neoteleostei</taxon>
        <taxon>Acanthomorphata</taxon>
        <taxon>Carangaria</taxon>
        <taxon>Pleuronectiformes</taxon>
        <taxon>Pleuronectoidei</taxon>
        <taxon>Scophthalmidae</taxon>
        <taxon>Scophthalmus</taxon>
    </lineage>
</organism>
<feature type="transmembrane region" description="Helical" evidence="1">
    <location>
        <begin position="95"/>
        <end position="119"/>
    </location>
</feature>
<proteinExistence type="predicted"/>
<sequence length="127" mass="13253">MGAATAVSINAPCDFPSDAEQRISGTTRFYGNSETFISPIRECAISVGAHFAQIETTTQLRSPRSLLSRPQSGGICTCAGVDSGSEIITPLLSGWSVLALVTVLALLGDVLVHFLLACVPSTVLIES</sequence>
<comment type="caution">
    <text evidence="2">The sequence shown here is derived from an EMBL/GenBank/DDBJ whole genome shotgun (WGS) entry which is preliminary data.</text>
</comment>